<sequence length="298" mass="32137">MAQQSGSKPGFSTGFAGKRCFLTGAASGIGRATALRLAVEGAELYLTDRNAAGLAATVADARALGAVVAAHRVLDISDVDEVAAFAADIHASGPAMDVVMNIAGVSAWGTVDKLTHRDWKSMIDINLMGPIHVIENFVPPMIEARRGGHLVNVSSAAGLVALPWHAAYSASKYGLRGLSEVLRFDLARHRIGVSVVVPGAVQTPLVDTVHIAGVDREDPQVRKWTGRFSGHAVSPEHAAEKILRGVAKNRYLVYTSPDIRALYLFKRTMWWPYSIAMKQVNLVFTRVLKPKKAKPQQR</sequence>
<dbReference type="InterPro" id="IPR002347">
    <property type="entry name" value="SDR_fam"/>
</dbReference>
<dbReference type="Proteomes" id="UP000466785">
    <property type="component" value="Chromosome"/>
</dbReference>
<evidence type="ECO:0000256" key="1">
    <source>
        <dbReference type="ARBA" id="ARBA00006484"/>
    </source>
</evidence>
<reference evidence="4 5" key="1">
    <citation type="journal article" date="2019" name="Emerg. Microbes Infect.">
        <title>Comprehensive subspecies identification of 175 nontuberculous mycobacteria species based on 7547 genomic profiles.</title>
        <authorList>
            <person name="Matsumoto Y."/>
            <person name="Kinjo T."/>
            <person name="Motooka D."/>
            <person name="Nabeya D."/>
            <person name="Jung N."/>
            <person name="Uechi K."/>
            <person name="Horii T."/>
            <person name="Iida T."/>
            <person name="Fujita J."/>
            <person name="Nakamura S."/>
        </authorList>
    </citation>
    <scope>NUCLEOTIDE SEQUENCE [LARGE SCALE GENOMIC DNA]</scope>
    <source>
        <strain evidence="4 5">JCM 12603</strain>
    </source>
</reference>
<protein>
    <submittedName>
        <fullName evidence="4">Short chain dehydrogenase</fullName>
    </submittedName>
</protein>
<dbReference type="GO" id="GO:0016491">
    <property type="term" value="F:oxidoreductase activity"/>
    <property type="evidence" value="ECO:0007669"/>
    <property type="project" value="UniProtKB-KW"/>
</dbReference>
<keyword evidence="2" id="KW-0560">Oxidoreductase</keyword>
<dbReference type="GO" id="GO:0016020">
    <property type="term" value="C:membrane"/>
    <property type="evidence" value="ECO:0007669"/>
    <property type="project" value="TreeGrafter"/>
</dbReference>
<evidence type="ECO:0000313" key="5">
    <source>
        <dbReference type="Proteomes" id="UP000466785"/>
    </source>
</evidence>
<dbReference type="Pfam" id="PF00106">
    <property type="entry name" value="adh_short"/>
    <property type="match status" value="1"/>
</dbReference>
<dbReference type="PANTHER" id="PTHR44196:SF1">
    <property type="entry name" value="DEHYDROGENASE_REDUCTASE SDR FAMILY MEMBER 7B"/>
    <property type="match status" value="1"/>
</dbReference>
<proteinExistence type="inferred from homology"/>
<gene>
    <name evidence="4" type="ORF">MPOR_23720</name>
</gene>
<name>A0A6N4V6Z3_9MYCO</name>
<dbReference type="KEGG" id="mpof:MPOR_23720"/>
<dbReference type="PRINTS" id="PR00081">
    <property type="entry name" value="GDHRDH"/>
</dbReference>
<dbReference type="InterPro" id="IPR020904">
    <property type="entry name" value="Sc_DH/Rdtase_CS"/>
</dbReference>
<organism evidence="4 5">
    <name type="scientific">Mycolicibacterium poriferae</name>
    <dbReference type="NCBI Taxonomy" id="39694"/>
    <lineage>
        <taxon>Bacteria</taxon>
        <taxon>Bacillati</taxon>
        <taxon>Actinomycetota</taxon>
        <taxon>Actinomycetes</taxon>
        <taxon>Mycobacteriales</taxon>
        <taxon>Mycobacteriaceae</taxon>
        <taxon>Mycolicibacterium</taxon>
    </lineage>
</organism>
<evidence type="ECO:0000256" key="3">
    <source>
        <dbReference type="RuleBase" id="RU000363"/>
    </source>
</evidence>
<evidence type="ECO:0000313" key="4">
    <source>
        <dbReference type="EMBL" id="BBX51346.1"/>
    </source>
</evidence>
<keyword evidence="5" id="KW-1185">Reference proteome</keyword>
<evidence type="ECO:0000256" key="2">
    <source>
        <dbReference type="ARBA" id="ARBA00023002"/>
    </source>
</evidence>
<comment type="similarity">
    <text evidence="1 3">Belongs to the short-chain dehydrogenases/reductases (SDR) family.</text>
</comment>
<dbReference type="PROSITE" id="PS00061">
    <property type="entry name" value="ADH_SHORT"/>
    <property type="match status" value="1"/>
</dbReference>
<dbReference type="EMBL" id="AP022570">
    <property type="protein sequence ID" value="BBX51346.1"/>
    <property type="molecule type" value="Genomic_DNA"/>
</dbReference>
<accession>A0A6N4V6Z3</accession>
<dbReference type="InterPro" id="IPR036291">
    <property type="entry name" value="NAD(P)-bd_dom_sf"/>
</dbReference>
<dbReference type="SUPFAM" id="SSF51735">
    <property type="entry name" value="NAD(P)-binding Rossmann-fold domains"/>
    <property type="match status" value="1"/>
</dbReference>
<dbReference type="AlphaFoldDB" id="A0A6N4V6Z3"/>
<dbReference type="NCBIfam" id="NF005881">
    <property type="entry name" value="PRK07832.1"/>
    <property type="match status" value="1"/>
</dbReference>
<dbReference type="Gene3D" id="3.40.50.720">
    <property type="entry name" value="NAD(P)-binding Rossmann-like Domain"/>
    <property type="match status" value="1"/>
</dbReference>
<dbReference type="PANTHER" id="PTHR44196">
    <property type="entry name" value="DEHYDROGENASE/REDUCTASE SDR FAMILY MEMBER 7B"/>
    <property type="match status" value="1"/>
</dbReference>
<dbReference type="RefSeq" id="WP_163673921.1">
    <property type="nucleotide sequence ID" value="NZ_AP022570.1"/>
</dbReference>
<dbReference type="PRINTS" id="PR00080">
    <property type="entry name" value="SDRFAMILY"/>
</dbReference>
<dbReference type="CDD" id="cd05233">
    <property type="entry name" value="SDR_c"/>
    <property type="match status" value="1"/>
</dbReference>